<dbReference type="EMBL" id="AP024421">
    <property type="protein sequence ID" value="BCR90317.1"/>
    <property type="molecule type" value="Genomic_DNA"/>
</dbReference>
<reference evidence="1" key="1">
    <citation type="submission" date="2021-01" db="EMBL/GenBank/DDBJ databases">
        <authorList>
            <consortium name="Aspergillus chevalieri M1 genome sequencing consortium"/>
            <person name="Kazuki M."/>
            <person name="Futagami T."/>
        </authorList>
    </citation>
    <scope>NUCLEOTIDE SEQUENCE</scope>
    <source>
        <strain evidence="1">M1</strain>
    </source>
</reference>
<protein>
    <submittedName>
        <fullName evidence="1">Uncharacterized protein</fullName>
    </submittedName>
</protein>
<dbReference type="GeneID" id="66984675"/>
<dbReference type="RefSeq" id="XP_043138839.1">
    <property type="nucleotide sequence ID" value="XM_043281351.1"/>
</dbReference>
<dbReference type="AlphaFoldDB" id="A0A7R7ZRG9"/>
<sequence length="65" mass="7415">MENDMNTKFPTSRARAQSIVPDPADLSREIFCEPFKRRQDLIAQLGVALKTEDISVPLMDFSPYL</sequence>
<evidence type="ECO:0000313" key="2">
    <source>
        <dbReference type="Proteomes" id="UP000637239"/>
    </source>
</evidence>
<proteinExistence type="predicted"/>
<keyword evidence="2" id="KW-1185">Reference proteome</keyword>
<name>A0A7R7ZRG9_ASPCH</name>
<dbReference type="Proteomes" id="UP000637239">
    <property type="component" value="Chromosome 6"/>
</dbReference>
<gene>
    <name evidence="1" type="ORF">ACHE_60203A</name>
</gene>
<dbReference type="KEGG" id="ache:ACHE_60203A"/>
<reference evidence="1" key="2">
    <citation type="submission" date="2021-02" db="EMBL/GenBank/DDBJ databases">
        <title>Aspergillus chevalieri M1 genome sequence.</title>
        <authorList>
            <person name="Kadooka C."/>
            <person name="Mori K."/>
            <person name="Futagami T."/>
        </authorList>
    </citation>
    <scope>NUCLEOTIDE SEQUENCE</scope>
    <source>
        <strain evidence="1">M1</strain>
    </source>
</reference>
<evidence type="ECO:0000313" key="1">
    <source>
        <dbReference type="EMBL" id="BCR90317.1"/>
    </source>
</evidence>
<accession>A0A7R7ZRG9</accession>
<organism evidence="1 2">
    <name type="scientific">Aspergillus chevalieri</name>
    <name type="common">Eurotium chevalieri</name>
    <dbReference type="NCBI Taxonomy" id="182096"/>
    <lineage>
        <taxon>Eukaryota</taxon>
        <taxon>Fungi</taxon>
        <taxon>Dikarya</taxon>
        <taxon>Ascomycota</taxon>
        <taxon>Pezizomycotina</taxon>
        <taxon>Eurotiomycetes</taxon>
        <taxon>Eurotiomycetidae</taxon>
        <taxon>Eurotiales</taxon>
        <taxon>Aspergillaceae</taxon>
        <taxon>Aspergillus</taxon>
        <taxon>Aspergillus subgen. Aspergillus</taxon>
    </lineage>
</organism>